<dbReference type="InterPro" id="IPR037257">
    <property type="entry name" value="T2SS_E_N_sf"/>
</dbReference>
<dbReference type="RefSeq" id="WP_248352976.1">
    <property type="nucleotide sequence ID" value="NZ_AP025591.1"/>
</dbReference>
<dbReference type="SUPFAM" id="SSF48452">
    <property type="entry name" value="TPR-like"/>
    <property type="match status" value="1"/>
</dbReference>
<feature type="repeat" description="TPR" evidence="3">
    <location>
        <begin position="381"/>
        <end position="414"/>
    </location>
</feature>
<name>A0ABN6MY05_9BACT</name>
<keyword evidence="6" id="KW-1185">Reference proteome</keyword>
<dbReference type="InterPro" id="IPR050595">
    <property type="entry name" value="Bact_response_regulator"/>
</dbReference>
<dbReference type="InterPro" id="IPR011006">
    <property type="entry name" value="CheY-like_superfamily"/>
</dbReference>
<evidence type="ECO:0000259" key="4">
    <source>
        <dbReference type="PROSITE" id="PS50110"/>
    </source>
</evidence>
<protein>
    <recommendedName>
        <fullName evidence="4">Response regulatory domain-containing protein</fullName>
    </recommendedName>
</protein>
<dbReference type="Proteomes" id="UP001162891">
    <property type="component" value="Chromosome"/>
</dbReference>
<dbReference type="InterPro" id="IPR011990">
    <property type="entry name" value="TPR-like_helical_dom_sf"/>
</dbReference>
<dbReference type="InterPro" id="IPR019734">
    <property type="entry name" value="TPR_rpt"/>
</dbReference>
<dbReference type="Gene3D" id="1.25.40.10">
    <property type="entry name" value="Tetratricopeptide repeat domain"/>
    <property type="match status" value="1"/>
</dbReference>
<dbReference type="Gene3D" id="3.40.50.2300">
    <property type="match status" value="1"/>
</dbReference>
<dbReference type="InterPro" id="IPR007831">
    <property type="entry name" value="T2SS_GspE_N"/>
</dbReference>
<dbReference type="SMART" id="SM00448">
    <property type="entry name" value="REC"/>
    <property type="match status" value="1"/>
</dbReference>
<evidence type="ECO:0000313" key="6">
    <source>
        <dbReference type="Proteomes" id="UP001162891"/>
    </source>
</evidence>
<dbReference type="SUPFAM" id="SSF52172">
    <property type="entry name" value="CheY-like"/>
    <property type="match status" value="1"/>
</dbReference>
<proteinExistence type="predicted"/>
<feature type="domain" description="Response regulatory" evidence="4">
    <location>
        <begin position="209"/>
        <end position="327"/>
    </location>
</feature>
<dbReference type="PROSITE" id="PS50005">
    <property type="entry name" value="TPR"/>
    <property type="match status" value="1"/>
</dbReference>
<dbReference type="Gene3D" id="3.30.300.160">
    <property type="entry name" value="Type II secretion system, protein E, N-terminal domain"/>
    <property type="match status" value="1"/>
</dbReference>
<gene>
    <name evidence="5" type="ORF">AMOR_35560</name>
</gene>
<dbReference type="PANTHER" id="PTHR44591:SF3">
    <property type="entry name" value="RESPONSE REGULATORY DOMAIN-CONTAINING PROTEIN"/>
    <property type="match status" value="1"/>
</dbReference>
<dbReference type="EMBL" id="AP025591">
    <property type="protein sequence ID" value="BDG04560.1"/>
    <property type="molecule type" value="Genomic_DNA"/>
</dbReference>
<dbReference type="SUPFAM" id="SSF160246">
    <property type="entry name" value="EspE N-terminal domain-like"/>
    <property type="match status" value="1"/>
</dbReference>
<keyword evidence="1 2" id="KW-0597">Phosphoprotein</keyword>
<evidence type="ECO:0000256" key="1">
    <source>
        <dbReference type="ARBA" id="ARBA00022553"/>
    </source>
</evidence>
<organism evidence="5 6">
    <name type="scientific">Anaeromyxobacter oryzae</name>
    <dbReference type="NCBI Taxonomy" id="2918170"/>
    <lineage>
        <taxon>Bacteria</taxon>
        <taxon>Pseudomonadati</taxon>
        <taxon>Myxococcota</taxon>
        <taxon>Myxococcia</taxon>
        <taxon>Myxococcales</taxon>
        <taxon>Cystobacterineae</taxon>
        <taxon>Anaeromyxobacteraceae</taxon>
        <taxon>Anaeromyxobacter</taxon>
    </lineage>
</organism>
<dbReference type="InterPro" id="IPR001789">
    <property type="entry name" value="Sig_transdc_resp-reg_receiver"/>
</dbReference>
<dbReference type="Pfam" id="PF14559">
    <property type="entry name" value="TPR_19"/>
    <property type="match status" value="1"/>
</dbReference>
<dbReference type="Pfam" id="PF00072">
    <property type="entry name" value="Response_reg"/>
    <property type="match status" value="1"/>
</dbReference>
<accession>A0ABN6MY05</accession>
<dbReference type="Pfam" id="PF05157">
    <property type="entry name" value="MshEN"/>
    <property type="match status" value="1"/>
</dbReference>
<evidence type="ECO:0000256" key="3">
    <source>
        <dbReference type="PROSITE-ProRule" id="PRU00339"/>
    </source>
</evidence>
<evidence type="ECO:0000313" key="5">
    <source>
        <dbReference type="EMBL" id="BDG04560.1"/>
    </source>
</evidence>
<reference evidence="6" key="1">
    <citation type="journal article" date="2022" name="Int. J. Syst. Evol. Microbiol.">
        <title>Anaeromyxobacter oryzae sp. nov., Anaeromyxobacter diazotrophicus sp. nov. and Anaeromyxobacter paludicola sp. nov., isolated from paddy soils.</title>
        <authorList>
            <person name="Itoh H."/>
            <person name="Xu Z."/>
            <person name="Mise K."/>
            <person name="Masuda Y."/>
            <person name="Ushijima N."/>
            <person name="Hayakawa C."/>
            <person name="Shiratori Y."/>
            <person name="Senoo K."/>
        </authorList>
    </citation>
    <scope>NUCLEOTIDE SEQUENCE [LARGE SCALE GENOMIC DNA]</scope>
    <source>
        <strain evidence="6">Red232</strain>
    </source>
</reference>
<sequence>MVRRIGDLFVERGVATRAQVEAALRDPRWSPLPLASRLHAAGVNEGALAAALAEWYGTAGVDLSRTSIALEVLEVVPRAVAEADLILPLSVEGGRIHLAMAHPLDERIVAELRFVTGREVSVYAAVRGPLGAAIVAAYDARDRGEAVWRGAAAAGGPQVGAALPPADEVGEVELLAEAELLEDGDDEGEVSIEVADPEPAARARDGRPLVLAVDDEPDILRLVARTLEANGCAVETAADGAEALEKADALVPDLVLLDAMLPRVHGFEACRRLKSSPRTCDVPVVMMTAIYRGWRFAQDARDEYGAEDYVEKPFRLDDLLRRVEAARVSGAAAGRDLRAADADAAAAEPDLARARQLLSAGHVAEALAVLGGVARASPYSGEAHLLLGRALRASGDGFGAMTALERAVELRPRHLPSLRVLAAVYEEKGFRRKAAEVLERALPAAPDAAARAALRDDVLRLLA</sequence>
<dbReference type="PANTHER" id="PTHR44591">
    <property type="entry name" value="STRESS RESPONSE REGULATOR PROTEIN 1"/>
    <property type="match status" value="1"/>
</dbReference>
<dbReference type="PROSITE" id="PS50110">
    <property type="entry name" value="RESPONSE_REGULATORY"/>
    <property type="match status" value="1"/>
</dbReference>
<evidence type="ECO:0000256" key="2">
    <source>
        <dbReference type="PROSITE-ProRule" id="PRU00169"/>
    </source>
</evidence>
<feature type="modified residue" description="4-aspartylphosphate" evidence="2">
    <location>
        <position position="258"/>
    </location>
</feature>
<keyword evidence="3" id="KW-0802">TPR repeat</keyword>